<comment type="caution">
    <text evidence="1">The sequence shown here is derived from an EMBL/GenBank/DDBJ whole genome shotgun (WGS) entry which is preliminary data.</text>
</comment>
<keyword evidence="2" id="KW-1185">Reference proteome</keyword>
<gene>
    <name evidence="1" type="ORF">DVH24_000664</name>
</gene>
<dbReference type="Proteomes" id="UP000290289">
    <property type="component" value="Chromosome 4"/>
</dbReference>
<dbReference type="InterPro" id="IPR036397">
    <property type="entry name" value="RNaseH_sf"/>
</dbReference>
<dbReference type="AlphaFoldDB" id="A0A498JX12"/>
<organism evidence="1 2">
    <name type="scientific">Malus domestica</name>
    <name type="common">Apple</name>
    <name type="synonym">Pyrus malus</name>
    <dbReference type="NCBI Taxonomy" id="3750"/>
    <lineage>
        <taxon>Eukaryota</taxon>
        <taxon>Viridiplantae</taxon>
        <taxon>Streptophyta</taxon>
        <taxon>Embryophyta</taxon>
        <taxon>Tracheophyta</taxon>
        <taxon>Spermatophyta</taxon>
        <taxon>Magnoliopsida</taxon>
        <taxon>eudicotyledons</taxon>
        <taxon>Gunneridae</taxon>
        <taxon>Pentapetalae</taxon>
        <taxon>rosids</taxon>
        <taxon>fabids</taxon>
        <taxon>Rosales</taxon>
        <taxon>Rosaceae</taxon>
        <taxon>Amygdaloideae</taxon>
        <taxon>Maleae</taxon>
        <taxon>Malus</taxon>
    </lineage>
</organism>
<evidence type="ECO:0000313" key="1">
    <source>
        <dbReference type="EMBL" id="RXI00430.1"/>
    </source>
</evidence>
<protein>
    <submittedName>
        <fullName evidence="1">Uncharacterized protein</fullName>
    </submittedName>
</protein>
<sequence length="113" mass="13062">MATVSWRLKAHNQIEIRNTVDLNELAINGMKRDNLNLDRYDLGRLINVILGKEMDVVWPKNKVEWFGYQYRWELGAENVKFSTVNSYMCFLIASELIDVIDFTAAGLSLSLFS</sequence>
<name>A0A498JX12_MALDO</name>
<evidence type="ECO:0000313" key="2">
    <source>
        <dbReference type="Proteomes" id="UP000290289"/>
    </source>
</evidence>
<dbReference type="Gene3D" id="3.30.420.10">
    <property type="entry name" value="Ribonuclease H-like superfamily/Ribonuclease H"/>
    <property type="match status" value="1"/>
</dbReference>
<reference evidence="1 2" key="1">
    <citation type="submission" date="2018-10" db="EMBL/GenBank/DDBJ databases">
        <title>A high-quality apple genome assembly.</title>
        <authorList>
            <person name="Hu J."/>
        </authorList>
    </citation>
    <scope>NUCLEOTIDE SEQUENCE [LARGE SCALE GENOMIC DNA]</scope>
    <source>
        <strain evidence="2">cv. HFTH1</strain>
        <tissue evidence="1">Young leaf</tissue>
    </source>
</reference>
<dbReference type="EMBL" id="RDQH01000330">
    <property type="protein sequence ID" value="RXI00430.1"/>
    <property type="molecule type" value="Genomic_DNA"/>
</dbReference>
<accession>A0A498JX12</accession>
<dbReference type="STRING" id="3750.A0A498JX12"/>
<dbReference type="GO" id="GO:0003676">
    <property type="term" value="F:nucleic acid binding"/>
    <property type="evidence" value="ECO:0007669"/>
    <property type="project" value="InterPro"/>
</dbReference>
<proteinExistence type="predicted"/>